<evidence type="ECO:0000313" key="6">
    <source>
        <dbReference type="Proteomes" id="UP001595075"/>
    </source>
</evidence>
<sequence>MSVARPNVPDGDGAGNSQPTDVHNVMHTCQCDEETAARLLKQCNNDLEKAIVRYEIERLYGVSTAPIEAPTSYYDLDDFSLDSSDDDLTLVAPSPGNLVLESPRLPSKPPPPPKKPQKLQVGRPPVRGASNSRSKPRATGTLGNIKSNPQPVQPVNDDPSEVVSRGVAGDKVANPANFPHPPGLESIQPDAIPPRTQSSRLLDQTHHNNIIPIQNPDPTQSKASSVAGLSTAPDDELDRQEDLGIEKFEAEIEEPQEPVKVPEWDFILPEIPPPISLAPGVGEGNQGFSLEDLVGAIQHGTDIRVVTEYLAYYDSDVVKKQLSSTLAGFPSIFFAVGTNNETLIRLWIAFGADVSAVHEESGVPLLAFAIMNSEYLDTDTTLMVSTLLSLGAAPEDIPASFYTPFLQDLPESGPTEENMKIDSQDRSKAWCTISARAKLARTANISQRYYLERASKAKKPSSRHKQVAKLRNAEALLGISYFLIGQTMATNRLFQKLLTYMMVRTKRPLVMVFAGPSGHGKTELARRLGHLMSLDLEIVDCTIYSREIELFGPRNPYVGAEQGSPLNNFLVKNAGKRCIVFLDEFEKTTSDIHQALLVPFDNGEYQDRRDLKKIDCSKTVWILATNALDPTIQKFCKLHHKPIFEDDDDTEKLRLMKSLSKAIKEDFLSQFGSPVTGRISDFIPFLPFSPGEQAVIVHKFLLELGEKVRGPVNLVPGPKEQLIGNVRMRIRRDASVCRILAEEEYHSDLGARSLIMGARKLEDLLVDVYLQVDEEIRESERVVEFMVDVNGSEVIAKMVEQPKIDEVDTL</sequence>
<evidence type="ECO:0000256" key="1">
    <source>
        <dbReference type="ARBA" id="ARBA00022741"/>
    </source>
</evidence>
<gene>
    <name evidence="5" type="ORF">VTL71DRAFT_1171</name>
</gene>
<dbReference type="Proteomes" id="UP001595075">
    <property type="component" value="Unassembled WGS sequence"/>
</dbReference>
<dbReference type="InterPro" id="IPR003959">
    <property type="entry name" value="ATPase_AAA_core"/>
</dbReference>
<dbReference type="PANTHER" id="PTHR11638:SF18">
    <property type="entry name" value="HEAT SHOCK PROTEIN 104"/>
    <property type="match status" value="1"/>
</dbReference>
<dbReference type="SUPFAM" id="SSF52540">
    <property type="entry name" value="P-loop containing nucleoside triphosphate hydrolases"/>
    <property type="match status" value="1"/>
</dbReference>
<dbReference type="InterPro" id="IPR003593">
    <property type="entry name" value="AAA+_ATPase"/>
</dbReference>
<keyword evidence="2" id="KW-0067">ATP-binding</keyword>
<feature type="compositionally biased region" description="Polar residues" evidence="3">
    <location>
        <begin position="141"/>
        <end position="150"/>
    </location>
</feature>
<keyword evidence="1" id="KW-0547">Nucleotide-binding</keyword>
<dbReference type="Gene3D" id="3.40.50.300">
    <property type="entry name" value="P-loop containing nucleotide triphosphate hydrolases"/>
    <property type="match status" value="1"/>
</dbReference>
<dbReference type="SMART" id="SM00382">
    <property type="entry name" value="AAA"/>
    <property type="match status" value="1"/>
</dbReference>
<dbReference type="EMBL" id="JAZHXI010000001">
    <property type="protein sequence ID" value="KAL2076228.1"/>
    <property type="molecule type" value="Genomic_DNA"/>
</dbReference>
<evidence type="ECO:0000256" key="3">
    <source>
        <dbReference type="SAM" id="MobiDB-lite"/>
    </source>
</evidence>
<feature type="region of interest" description="Disordered" evidence="3">
    <location>
        <begin position="93"/>
        <end position="163"/>
    </location>
</feature>
<accession>A0ABR4D239</accession>
<name>A0ABR4D239_9HELO</name>
<feature type="region of interest" description="Disordered" evidence="3">
    <location>
        <begin position="211"/>
        <end position="237"/>
    </location>
</feature>
<protein>
    <recommendedName>
        <fullName evidence="4">AAA+ ATPase domain-containing protein</fullName>
    </recommendedName>
</protein>
<evidence type="ECO:0000259" key="4">
    <source>
        <dbReference type="SMART" id="SM00382"/>
    </source>
</evidence>
<dbReference type="InterPro" id="IPR001270">
    <property type="entry name" value="ClpA/B"/>
</dbReference>
<feature type="region of interest" description="Disordered" evidence="3">
    <location>
        <begin position="1"/>
        <end position="21"/>
    </location>
</feature>
<evidence type="ECO:0000313" key="5">
    <source>
        <dbReference type="EMBL" id="KAL2076228.1"/>
    </source>
</evidence>
<comment type="caution">
    <text evidence="5">The sequence shown here is derived from an EMBL/GenBank/DDBJ whole genome shotgun (WGS) entry which is preliminary data.</text>
</comment>
<dbReference type="PANTHER" id="PTHR11638">
    <property type="entry name" value="ATP-DEPENDENT CLP PROTEASE"/>
    <property type="match status" value="1"/>
</dbReference>
<dbReference type="InterPro" id="IPR050130">
    <property type="entry name" value="ClpA_ClpB"/>
</dbReference>
<organism evidence="5 6">
    <name type="scientific">Oculimacula yallundae</name>
    <dbReference type="NCBI Taxonomy" id="86028"/>
    <lineage>
        <taxon>Eukaryota</taxon>
        <taxon>Fungi</taxon>
        <taxon>Dikarya</taxon>
        <taxon>Ascomycota</taxon>
        <taxon>Pezizomycotina</taxon>
        <taxon>Leotiomycetes</taxon>
        <taxon>Helotiales</taxon>
        <taxon>Ploettnerulaceae</taxon>
        <taxon>Oculimacula</taxon>
    </lineage>
</organism>
<feature type="domain" description="AAA+ ATPase" evidence="4">
    <location>
        <begin position="507"/>
        <end position="644"/>
    </location>
</feature>
<dbReference type="PRINTS" id="PR00300">
    <property type="entry name" value="CLPPROTEASEA"/>
</dbReference>
<feature type="compositionally biased region" description="Polar residues" evidence="3">
    <location>
        <begin position="211"/>
        <end position="228"/>
    </location>
</feature>
<dbReference type="Pfam" id="PF14555">
    <property type="entry name" value="UBA_4"/>
    <property type="match status" value="1"/>
</dbReference>
<dbReference type="Pfam" id="PF07724">
    <property type="entry name" value="AAA_2"/>
    <property type="match status" value="1"/>
</dbReference>
<dbReference type="InterPro" id="IPR027417">
    <property type="entry name" value="P-loop_NTPase"/>
</dbReference>
<dbReference type="CDD" id="cd14273">
    <property type="entry name" value="UBA_TAP-C_like"/>
    <property type="match status" value="1"/>
</dbReference>
<reference evidence="5 6" key="1">
    <citation type="journal article" date="2024" name="Commun. Biol.">
        <title>Comparative genomic analysis of thermophilic fungi reveals convergent evolutionary adaptations and gene losses.</title>
        <authorList>
            <person name="Steindorff A.S."/>
            <person name="Aguilar-Pontes M.V."/>
            <person name="Robinson A.J."/>
            <person name="Andreopoulos B."/>
            <person name="LaButti K."/>
            <person name="Kuo A."/>
            <person name="Mondo S."/>
            <person name="Riley R."/>
            <person name="Otillar R."/>
            <person name="Haridas S."/>
            <person name="Lipzen A."/>
            <person name="Grimwood J."/>
            <person name="Schmutz J."/>
            <person name="Clum A."/>
            <person name="Reid I.D."/>
            <person name="Moisan M.C."/>
            <person name="Butler G."/>
            <person name="Nguyen T.T.M."/>
            <person name="Dewar K."/>
            <person name="Conant G."/>
            <person name="Drula E."/>
            <person name="Henrissat B."/>
            <person name="Hansel C."/>
            <person name="Singer S."/>
            <person name="Hutchinson M.I."/>
            <person name="de Vries R.P."/>
            <person name="Natvig D.O."/>
            <person name="Powell A.J."/>
            <person name="Tsang A."/>
            <person name="Grigoriev I.V."/>
        </authorList>
    </citation>
    <scope>NUCLEOTIDE SEQUENCE [LARGE SCALE GENOMIC DNA]</scope>
    <source>
        <strain evidence="5 6">CBS 494.80</strain>
    </source>
</reference>
<keyword evidence="6" id="KW-1185">Reference proteome</keyword>
<evidence type="ECO:0000256" key="2">
    <source>
        <dbReference type="ARBA" id="ARBA00022840"/>
    </source>
</evidence>
<proteinExistence type="predicted"/>